<dbReference type="SMART" id="SM00255">
    <property type="entry name" value="TIR"/>
    <property type="match status" value="1"/>
</dbReference>
<dbReference type="Proteomes" id="UP001201873">
    <property type="component" value="Unassembled WGS sequence"/>
</dbReference>
<dbReference type="EMBL" id="JALKFT010000016">
    <property type="protein sequence ID" value="MCK9877360.1"/>
    <property type="molecule type" value="Genomic_DNA"/>
</dbReference>
<evidence type="ECO:0000259" key="1">
    <source>
        <dbReference type="SMART" id="SM00255"/>
    </source>
</evidence>
<proteinExistence type="predicted"/>
<dbReference type="SUPFAM" id="SSF52200">
    <property type="entry name" value="Toll/Interleukin receptor TIR domain"/>
    <property type="match status" value="1"/>
</dbReference>
<dbReference type="InterPro" id="IPR000157">
    <property type="entry name" value="TIR_dom"/>
</dbReference>
<accession>A0ABT0K0V4</accession>
<sequence>MSAGDRTAGHTAPRPAVGGVDVFVSYTGADEGWATWVAEVLEAAGQVVRIQAWDSPAGENFVVWISEQMEAAARTVAVCSPAYFVSHWCTQEWSGALAGRKLTPLRVADCAIPAVLGTIGYRDLHGVDEPTARRRLLEAVGVAAPARVSAGFPGGVPGQALPRSYLAVEALAGSGDAGVAGEGGFESERIIEADPDG</sequence>
<dbReference type="Gene3D" id="3.40.50.10140">
    <property type="entry name" value="Toll/interleukin-1 receptor homology (TIR) domain"/>
    <property type="match status" value="1"/>
</dbReference>
<reference evidence="2 3" key="1">
    <citation type="submission" date="2022-04" db="EMBL/GenBank/DDBJ databases">
        <title>Genome diversity in the genus Frankia.</title>
        <authorList>
            <person name="Carlos-Shanley C."/>
            <person name="Hahn D."/>
        </authorList>
    </citation>
    <scope>NUCLEOTIDE SEQUENCE [LARGE SCALE GENOMIC DNA]</scope>
    <source>
        <strain evidence="2 3">Ag45/Mut15</strain>
    </source>
</reference>
<gene>
    <name evidence="2" type="ORF">MXD59_16555</name>
</gene>
<comment type="caution">
    <text evidence="2">The sequence shown here is derived from an EMBL/GenBank/DDBJ whole genome shotgun (WGS) entry which is preliminary data.</text>
</comment>
<protein>
    <submittedName>
        <fullName evidence="2">Toll/interleukin-1 receptor domain-containing protein</fullName>
    </submittedName>
</protein>
<keyword evidence="2" id="KW-0675">Receptor</keyword>
<feature type="domain" description="TIR" evidence="1">
    <location>
        <begin position="19"/>
        <end position="143"/>
    </location>
</feature>
<organism evidence="2 3">
    <name type="scientific">Frankia umida</name>
    <dbReference type="NCBI Taxonomy" id="573489"/>
    <lineage>
        <taxon>Bacteria</taxon>
        <taxon>Bacillati</taxon>
        <taxon>Actinomycetota</taxon>
        <taxon>Actinomycetes</taxon>
        <taxon>Frankiales</taxon>
        <taxon>Frankiaceae</taxon>
        <taxon>Frankia</taxon>
    </lineage>
</organism>
<evidence type="ECO:0000313" key="3">
    <source>
        <dbReference type="Proteomes" id="UP001201873"/>
    </source>
</evidence>
<dbReference type="RefSeq" id="WP_248825616.1">
    <property type="nucleotide sequence ID" value="NZ_JALKFT010000016.1"/>
</dbReference>
<dbReference type="Pfam" id="PF13676">
    <property type="entry name" value="TIR_2"/>
    <property type="match status" value="1"/>
</dbReference>
<keyword evidence="3" id="KW-1185">Reference proteome</keyword>
<name>A0ABT0K0V4_9ACTN</name>
<evidence type="ECO:0000313" key="2">
    <source>
        <dbReference type="EMBL" id="MCK9877360.1"/>
    </source>
</evidence>
<dbReference type="InterPro" id="IPR035897">
    <property type="entry name" value="Toll_tir_struct_dom_sf"/>
</dbReference>